<accession>A0A9N9I5I7</accession>
<protein>
    <submittedName>
        <fullName evidence="1">16607_t:CDS:1</fullName>
    </submittedName>
</protein>
<comment type="caution">
    <text evidence="1">The sequence shown here is derived from an EMBL/GenBank/DDBJ whole genome shotgun (WGS) entry which is preliminary data.</text>
</comment>
<name>A0A9N9I5I7_FUNMO</name>
<reference evidence="1" key="1">
    <citation type="submission" date="2021-06" db="EMBL/GenBank/DDBJ databases">
        <authorList>
            <person name="Kallberg Y."/>
            <person name="Tangrot J."/>
            <person name="Rosling A."/>
        </authorList>
    </citation>
    <scope>NUCLEOTIDE SEQUENCE</scope>
    <source>
        <strain evidence="1">87-6 pot B 2015</strain>
    </source>
</reference>
<feature type="non-terminal residue" evidence="1">
    <location>
        <position position="49"/>
    </location>
</feature>
<proteinExistence type="predicted"/>
<sequence length="49" mass="6114">MVDYKDIEFALENYRSRYADKDLCTSLKELYTLYYLIAKEENLERYYEK</sequence>
<keyword evidence="2" id="KW-1185">Reference proteome</keyword>
<dbReference type="Proteomes" id="UP000789375">
    <property type="component" value="Unassembled WGS sequence"/>
</dbReference>
<dbReference type="AlphaFoldDB" id="A0A9N9I5I7"/>
<evidence type="ECO:0000313" key="2">
    <source>
        <dbReference type="Proteomes" id="UP000789375"/>
    </source>
</evidence>
<evidence type="ECO:0000313" key="1">
    <source>
        <dbReference type="EMBL" id="CAG8722606.1"/>
    </source>
</evidence>
<organism evidence="1 2">
    <name type="scientific">Funneliformis mosseae</name>
    <name type="common">Endomycorrhizal fungus</name>
    <name type="synonym">Glomus mosseae</name>
    <dbReference type="NCBI Taxonomy" id="27381"/>
    <lineage>
        <taxon>Eukaryota</taxon>
        <taxon>Fungi</taxon>
        <taxon>Fungi incertae sedis</taxon>
        <taxon>Mucoromycota</taxon>
        <taxon>Glomeromycotina</taxon>
        <taxon>Glomeromycetes</taxon>
        <taxon>Glomerales</taxon>
        <taxon>Glomeraceae</taxon>
        <taxon>Funneliformis</taxon>
    </lineage>
</organism>
<dbReference type="EMBL" id="CAJVPP010013958">
    <property type="protein sequence ID" value="CAG8722606.1"/>
    <property type="molecule type" value="Genomic_DNA"/>
</dbReference>
<gene>
    <name evidence="1" type="ORF">FMOSSE_LOCUS15105</name>
</gene>